<dbReference type="Proteomes" id="UP001275084">
    <property type="component" value="Unassembled WGS sequence"/>
</dbReference>
<evidence type="ECO:0008006" key="4">
    <source>
        <dbReference type="Google" id="ProtNLM"/>
    </source>
</evidence>
<evidence type="ECO:0000256" key="1">
    <source>
        <dbReference type="SAM" id="MobiDB-lite"/>
    </source>
</evidence>
<comment type="caution">
    <text evidence="2">The sequence shown here is derived from an EMBL/GenBank/DDBJ whole genome shotgun (WGS) entry which is preliminary data.</text>
</comment>
<sequence length="221" mass="24637">MDPLSAVSVVAAIAQLVSTLGKSVIYVSTFYDAVRDIDETTRGLRHELDAFKFHLTVLDGELQRGTLVRVVRASWDLDALRVLLSNTSTIFSRLEAIFLDISRQRSALPKLREYYRSRKYDGEIQRIANLIQLSTTSLHLPVVLVNIRNSAAYSPGSSQDDRLVMLTDRMAALRTDIGQIKDDLRAITASATPMMQRPANGLNGLDNASVQNQGQLLRQKH</sequence>
<gene>
    <name evidence="2" type="ORF">B0T25DRAFT_565264</name>
</gene>
<evidence type="ECO:0000313" key="3">
    <source>
        <dbReference type="Proteomes" id="UP001275084"/>
    </source>
</evidence>
<name>A0AAJ0HS37_9PEZI</name>
<dbReference type="AlphaFoldDB" id="A0AAJ0HS37"/>
<reference evidence="2" key="2">
    <citation type="submission" date="2023-06" db="EMBL/GenBank/DDBJ databases">
        <authorList>
            <consortium name="Lawrence Berkeley National Laboratory"/>
            <person name="Haridas S."/>
            <person name="Hensen N."/>
            <person name="Bonometti L."/>
            <person name="Westerberg I."/>
            <person name="Brannstrom I.O."/>
            <person name="Guillou S."/>
            <person name="Cros-Aarteil S."/>
            <person name="Calhoun S."/>
            <person name="Kuo A."/>
            <person name="Mondo S."/>
            <person name="Pangilinan J."/>
            <person name="Riley R."/>
            <person name="Labutti K."/>
            <person name="Andreopoulos B."/>
            <person name="Lipzen A."/>
            <person name="Chen C."/>
            <person name="Yanf M."/>
            <person name="Daum C."/>
            <person name="Ng V."/>
            <person name="Clum A."/>
            <person name="Steindorff A."/>
            <person name="Ohm R."/>
            <person name="Martin F."/>
            <person name="Silar P."/>
            <person name="Natvig D."/>
            <person name="Lalanne C."/>
            <person name="Gautier V."/>
            <person name="Ament-Velasquez S.L."/>
            <person name="Kruys A."/>
            <person name="Hutchinson M.I."/>
            <person name="Powell A.J."/>
            <person name="Barry K."/>
            <person name="Miller A.N."/>
            <person name="Grigoriev I.V."/>
            <person name="Debuchy R."/>
            <person name="Gladieux P."/>
            <person name="Thoren M.H."/>
            <person name="Johannesson H."/>
        </authorList>
    </citation>
    <scope>NUCLEOTIDE SEQUENCE</scope>
    <source>
        <strain evidence="2">CBS 955.72</strain>
    </source>
</reference>
<accession>A0AAJ0HS37</accession>
<reference evidence="2" key="1">
    <citation type="journal article" date="2023" name="Mol. Phylogenet. Evol.">
        <title>Genome-scale phylogeny and comparative genomics of the fungal order Sordariales.</title>
        <authorList>
            <person name="Hensen N."/>
            <person name="Bonometti L."/>
            <person name="Westerberg I."/>
            <person name="Brannstrom I.O."/>
            <person name="Guillou S."/>
            <person name="Cros-Aarteil S."/>
            <person name="Calhoun S."/>
            <person name="Haridas S."/>
            <person name="Kuo A."/>
            <person name="Mondo S."/>
            <person name="Pangilinan J."/>
            <person name="Riley R."/>
            <person name="LaButti K."/>
            <person name="Andreopoulos B."/>
            <person name="Lipzen A."/>
            <person name="Chen C."/>
            <person name="Yan M."/>
            <person name="Daum C."/>
            <person name="Ng V."/>
            <person name="Clum A."/>
            <person name="Steindorff A."/>
            <person name="Ohm R.A."/>
            <person name="Martin F."/>
            <person name="Silar P."/>
            <person name="Natvig D.O."/>
            <person name="Lalanne C."/>
            <person name="Gautier V."/>
            <person name="Ament-Velasquez S.L."/>
            <person name="Kruys A."/>
            <person name="Hutchinson M.I."/>
            <person name="Powell A.J."/>
            <person name="Barry K."/>
            <person name="Miller A.N."/>
            <person name="Grigoriev I.V."/>
            <person name="Debuchy R."/>
            <person name="Gladieux P."/>
            <person name="Hiltunen Thoren M."/>
            <person name="Johannesson H."/>
        </authorList>
    </citation>
    <scope>NUCLEOTIDE SEQUENCE</scope>
    <source>
        <strain evidence="2">CBS 955.72</strain>
    </source>
</reference>
<organism evidence="2 3">
    <name type="scientific">Lasiosphaeria hispida</name>
    <dbReference type="NCBI Taxonomy" id="260671"/>
    <lineage>
        <taxon>Eukaryota</taxon>
        <taxon>Fungi</taxon>
        <taxon>Dikarya</taxon>
        <taxon>Ascomycota</taxon>
        <taxon>Pezizomycotina</taxon>
        <taxon>Sordariomycetes</taxon>
        <taxon>Sordariomycetidae</taxon>
        <taxon>Sordariales</taxon>
        <taxon>Lasiosphaeriaceae</taxon>
        <taxon>Lasiosphaeria</taxon>
    </lineage>
</organism>
<protein>
    <recommendedName>
        <fullName evidence="4">Fungal N-terminal domain-containing protein</fullName>
    </recommendedName>
</protein>
<dbReference type="EMBL" id="JAUIQD010000002">
    <property type="protein sequence ID" value="KAK3360363.1"/>
    <property type="molecule type" value="Genomic_DNA"/>
</dbReference>
<keyword evidence="3" id="KW-1185">Reference proteome</keyword>
<feature type="compositionally biased region" description="Polar residues" evidence="1">
    <location>
        <begin position="206"/>
        <end position="221"/>
    </location>
</feature>
<feature type="region of interest" description="Disordered" evidence="1">
    <location>
        <begin position="195"/>
        <end position="221"/>
    </location>
</feature>
<evidence type="ECO:0000313" key="2">
    <source>
        <dbReference type="EMBL" id="KAK3360363.1"/>
    </source>
</evidence>
<proteinExistence type="predicted"/>